<name>A0ABZ2J329_9BACT</name>
<organism evidence="1 2">
    <name type="scientific">Pseudodesulfovibrio methanolicus</name>
    <dbReference type="NCBI Taxonomy" id="3126690"/>
    <lineage>
        <taxon>Bacteria</taxon>
        <taxon>Pseudomonadati</taxon>
        <taxon>Thermodesulfobacteriota</taxon>
        <taxon>Desulfovibrionia</taxon>
        <taxon>Desulfovibrionales</taxon>
        <taxon>Desulfovibrionaceae</taxon>
    </lineage>
</organism>
<dbReference type="InterPro" id="IPR036390">
    <property type="entry name" value="WH_DNA-bd_sf"/>
</dbReference>
<gene>
    <name evidence="1" type="ORF">V8V93_07580</name>
</gene>
<evidence type="ECO:0000313" key="2">
    <source>
        <dbReference type="Proteomes" id="UP001385389"/>
    </source>
</evidence>
<proteinExistence type="predicted"/>
<evidence type="ECO:0000313" key="1">
    <source>
        <dbReference type="EMBL" id="WWX24064.1"/>
    </source>
</evidence>
<dbReference type="Proteomes" id="UP001385389">
    <property type="component" value="Chromosome"/>
</dbReference>
<accession>A0ABZ2J329</accession>
<dbReference type="RefSeq" id="WP_338669760.1">
    <property type="nucleotide sequence ID" value="NZ_CP146609.1"/>
</dbReference>
<sequence>MSYGNVVAEHLRLTILRLLAEQPDYTLNDSLIRDMVPDFGFRPSRDVIRSQLAWLDEQGLVGVTQNGGCRVAHLTERGEEVAKGYATVPGVKRPSPGGE</sequence>
<dbReference type="EMBL" id="CP146609">
    <property type="protein sequence ID" value="WWX24064.1"/>
    <property type="molecule type" value="Genomic_DNA"/>
</dbReference>
<reference evidence="1 2" key="1">
    <citation type="submission" date="2024-03" db="EMBL/GenBank/DDBJ databases">
        <title>Phenotype and Genome Characterization of a Sulfate-Reducing Bacterium Pseudodesulfovibrio sp. strain 5S69, isolated from Petroleum Reservoir in Tatarstan (Russia).</title>
        <authorList>
            <person name="Bidzhieva S.K."/>
            <person name="Kadnikov V."/>
            <person name="Tourova T.P."/>
            <person name="Samigullina S.R."/>
            <person name="Sokolova D.S."/>
            <person name="Poltaraus A.B."/>
            <person name="Avtukh A.N."/>
            <person name="Tereshina V.M."/>
            <person name="Mardanov A.V."/>
            <person name="Nazina T.N."/>
        </authorList>
    </citation>
    <scope>NUCLEOTIDE SEQUENCE [LARGE SCALE GENOMIC DNA]</scope>
    <source>
        <strain evidence="1 2">5S69</strain>
    </source>
</reference>
<protein>
    <submittedName>
        <fullName evidence="1">ArsR family transcriptional regulator</fullName>
    </submittedName>
</protein>
<dbReference type="SUPFAM" id="SSF46785">
    <property type="entry name" value="Winged helix' DNA-binding domain"/>
    <property type="match status" value="1"/>
</dbReference>
<keyword evidence="2" id="KW-1185">Reference proteome</keyword>